<evidence type="ECO:0000313" key="2">
    <source>
        <dbReference type="EMBL" id="SHN62614.1"/>
    </source>
</evidence>
<dbReference type="OrthoDB" id="7409988at2"/>
<proteinExistence type="predicted"/>
<name>A0A1M7SW51_9SPHN</name>
<evidence type="ECO:0008006" key="4">
    <source>
        <dbReference type="Google" id="ProtNLM"/>
    </source>
</evidence>
<evidence type="ECO:0000256" key="1">
    <source>
        <dbReference type="SAM" id="SignalP"/>
    </source>
</evidence>
<dbReference type="AlphaFoldDB" id="A0A1M7SW51"/>
<accession>A0A1M7SW51</accession>
<keyword evidence="1" id="KW-0732">Signal</keyword>
<reference evidence="3" key="1">
    <citation type="submission" date="2016-12" db="EMBL/GenBank/DDBJ databases">
        <authorList>
            <person name="Varghese N."/>
            <person name="Submissions S."/>
        </authorList>
    </citation>
    <scope>NUCLEOTIDE SEQUENCE [LARGE SCALE GENOMIC DNA]</scope>
    <source>
        <strain evidence="3">DSM 11032</strain>
    </source>
</reference>
<feature type="signal peptide" evidence="1">
    <location>
        <begin position="1"/>
        <end position="25"/>
    </location>
</feature>
<organism evidence="2 3">
    <name type="scientific">Erythrobacter sanguineus</name>
    <dbReference type="NCBI Taxonomy" id="198312"/>
    <lineage>
        <taxon>Bacteria</taxon>
        <taxon>Pseudomonadati</taxon>
        <taxon>Pseudomonadota</taxon>
        <taxon>Alphaproteobacteria</taxon>
        <taxon>Sphingomonadales</taxon>
        <taxon>Erythrobacteraceae</taxon>
        <taxon>Erythrobacter/Porphyrobacter group</taxon>
        <taxon>Erythrobacter</taxon>
    </lineage>
</organism>
<protein>
    <recommendedName>
        <fullName evidence="4">DUF2059 domain-containing protein</fullName>
    </recommendedName>
</protein>
<evidence type="ECO:0000313" key="3">
    <source>
        <dbReference type="Proteomes" id="UP000184391"/>
    </source>
</evidence>
<gene>
    <name evidence="2" type="ORF">SAMN02745193_02469</name>
</gene>
<keyword evidence="3" id="KW-1185">Reference proteome</keyword>
<dbReference type="STRING" id="198312.SAMN02745193_02469"/>
<dbReference type="EMBL" id="FRDF01000015">
    <property type="protein sequence ID" value="SHN62614.1"/>
    <property type="molecule type" value="Genomic_DNA"/>
</dbReference>
<feature type="chain" id="PRO_5012116419" description="DUF2059 domain-containing protein" evidence="1">
    <location>
        <begin position="26"/>
        <end position="278"/>
    </location>
</feature>
<dbReference type="RefSeq" id="WP_072675318.1">
    <property type="nucleotide sequence ID" value="NZ_FRDF01000015.1"/>
</dbReference>
<sequence length="278" mass="29487">MIRRRIIAAVSGLAALALVPQPLAAQDPAATNAAQMTEVMDMVAQIFQAEPLTPEQEARLPAAGALTATMLPEGFYAAMMGEMMDGMLAPMMGMFGGEGGALLVLQSRLGVDPEVLDQLPTEQRIELATLLDPGFVQRGDVMNEMMRGVMAEAAVTIEPLFREGLTKAYAARFDAAQLADIGAFFATPTGGLYASESMKLMADPQVMGASMQALPAMLASMGDITAKLEAKMAALPPEKSWADLTTAERARLAEVLGIPMDELEDSVFDPAPDVSEVY</sequence>
<dbReference type="Proteomes" id="UP000184391">
    <property type="component" value="Unassembled WGS sequence"/>
</dbReference>